<evidence type="ECO:0000313" key="11">
    <source>
        <dbReference type="EMBL" id="ACY96476.1"/>
    </source>
</evidence>
<evidence type="ECO:0000256" key="6">
    <source>
        <dbReference type="ARBA" id="ARBA00022822"/>
    </source>
</evidence>
<dbReference type="InterPro" id="IPR001240">
    <property type="entry name" value="PRAI_dom"/>
</dbReference>
<evidence type="ECO:0000256" key="3">
    <source>
        <dbReference type="ARBA" id="ARBA00012572"/>
    </source>
</evidence>
<evidence type="ECO:0000313" key="12">
    <source>
        <dbReference type="Proteomes" id="UP000001918"/>
    </source>
</evidence>
<dbReference type="RefSeq" id="WP_012851260.1">
    <property type="nucleotide sequence ID" value="NC_013510.1"/>
</dbReference>
<dbReference type="eggNOG" id="COG0135">
    <property type="taxonomic scope" value="Bacteria"/>
</dbReference>
<keyword evidence="6 9" id="KW-0822">Tryptophan biosynthesis</keyword>
<name>D1A6K1_THECD</name>
<keyword evidence="5 9" id="KW-0028">Amino-acid biosynthesis</keyword>
<dbReference type="Proteomes" id="UP000001918">
    <property type="component" value="Chromosome"/>
</dbReference>
<dbReference type="GO" id="GO:0004640">
    <property type="term" value="F:phosphoribosylanthranilate isomerase activity"/>
    <property type="evidence" value="ECO:0007669"/>
    <property type="project" value="UniProtKB-UniRule"/>
</dbReference>
<dbReference type="Pfam" id="PF00697">
    <property type="entry name" value="PRAI"/>
    <property type="match status" value="1"/>
</dbReference>
<dbReference type="STRING" id="471852.Tcur_0886"/>
<dbReference type="PANTHER" id="PTHR42894">
    <property type="entry name" value="N-(5'-PHOSPHORIBOSYL)ANTHRANILATE ISOMERASE"/>
    <property type="match status" value="1"/>
</dbReference>
<dbReference type="InterPro" id="IPR044643">
    <property type="entry name" value="TrpF_fam"/>
</dbReference>
<keyword evidence="8 9" id="KW-0413">Isomerase</keyword>
<keyword evidence="7 9" id="KW-0057">Aromatic amino acid biosynthesis</keyword>
<comment type="pathway">
    <text evidence="2 9">Amino-acid biosynthesis; L-tryptophan biosynthesis; L-tryptophan from chorismate: step 3/5.</text>
</comment>
<proteinExistence type="inferred from homology"/>
<dbReference type="UniPathway" id="UPA00035">
    <property type="reaction ID" value="UER00042"/>
</dbReference>
<accession>D1A6K1</accession>
<gene>
    <name evidence="9" type="primary">trpF</name>
    <name evidence="11" type="ordered locus">Tcur_0886</name>
</gene>
<evidence type="ECO:0000259" key="10">
    <source>
        <dbReference type="Pfam" id="PF00697"/>
    </source>
</evidence>
<organism evidence="11 12">
    <name type="scientific">Thermomonospora curvata (strain ATCC 19995 / DSM 43183 / JCM 3096 / KCTC 9072 / NBRC 15933 / NCIMB 10081 / Henssen B9)</name>
    <dbReference type="NCBI Taxonomy" id="471852"/>
    <lineage>
        <taxon>Bacteria</taxon>
        <taxon>Bacillati</taxon>
        <taxon>Actinomycetota</taxon>
        <taxon>Actinomycetes</taxon>
        <taxon>Streptosporangiales</taxon>
        <taxon>Thermomonosporaceae</taxon>
        <taxon>Thermomonospora</taxon>
    </lineage>
</organism>
<dbReference type="PANTHER" id="PTHR42894:SF1">
    <property type="entry name" value="N-(5'-PHOSPHORIBOSYL)ANTHRANILATE ISOMERASE"/>
    <property type="match status" value="1"/>
</dbReference>
<dbReference type="HAMAP" id="MF_00135">
    <property type="entry name" value="PRAI"/>
    <property type="match status" value="1"/>
</dbReference>
<dbReference type="SUPFAM" id="SSF51366">
    <property type="entry name" value="Ribulose-phoshate binding barrel"/>
    <property type="match status" value="1"/>
</dbReference>
<protein>
    <recommendedName>
        <fullName evidence="4 9">N-(5'-phosphoribosyl)anthranilate isomerase</fullName>
        <shortName evidence="9">PRAI</shortName>
        <ecNumber evidence="3 9">5.3.1.24</ecNumber>
    </recommendedName>
</protein>
<dbReference type="KEGG" id="tcu:Tcur_0886"/>
<dbReference type="EMBL" id="CP001738">
    <property type="protein sequence ID" value="ACY96476.1"/>
    <property type="molecule type" value="Genomic_DNA"/>
</dbReference>
<dbReference type="CDD" id="cd00405">
    <property type="entry name" value="PRAI"/>
    <property type="match status" value="1"/>
</dbReference>
<reference evidence="11 12" key="1">
    <citation type="journal article" date="2011" name="Stand. Genomic Sci.">
        <title>Complete genome sequence of Thermomonospora curvata type strain (B9).</title>
        <authorList>
            <person name="Chertkov O."/>
            <person name="Sikorski J."/>
            <person name="Nolan M."/>
            <person name="Lapidus A."/>
            <person name="Lucas S."/>
            <person name="Del Rio T.G."/>
            <person name="Tice H."/>
            <person name="Cheng J.F."/>
            <person name="Goodwin L."/>
            <person name="Pitluck S."/>
            <person name="Liolios K."/>
            <person name="Ivanova N."/>
            <person name="Mavromatis K."/>
            <person name="Mikhailova N."/>
            <person name="Ovchinnikova G."/>
            <person name="Pati A."/>
            <person name="Chen A."/>
            <person name="Palaniappan K."/>
            <person name="Djao O.D."/>
            <person name="Land M."/>
            <person name="Hauser L."/>
            <person name="Chang Y.J."/>
            <person name="Jeffries C.D."/>
            <person name="Brettin T."/>
            <person name="Han C."/>
            <person name="Detter J.C."/>
            <person name="Rohde M."/>
            <person name="Goker M."/>
            <person name="Woyke T."/>
            <person name="Bristow J."/>
            <person name="Eisen J.A."/>
            <person name="Markowitz V."/>
            <person name="Hugenholtz P."/>
            <person name="Klenk H.P."/>
            <person name="Kyrpides N.C."/>
        </authorList>
    </citation>
    <scope>NUCLEOTIDE SEQUENCE [LARGE SCALE GENOMIC DNA]</scope>
    <source>
        <strain evidence="12">ATCC 19995 / DSM 43183 / JCM 3096 / KCTC 9072 / NBRC 15933 / NCIMB 10081 / Henssen B9</strain>
    </source>
</reference>
<evidence type="ECO:0000256" key="7">
    <source>
        <dbReference type="ARBA" id="ARBA00023141"/>
    </source>
</evidence>
<dbReference type="EC" id="5.3.1.24" evidence="3 9"/>
<dbReference type="InterPro" id="IPR013785">
    <property type="entry name" value="Aldolase_TIM"/>
</dbReference>
<evidence type="ECO:0000256" key="5">
    <source>
        <dbReference type="ARBA" id="ARBA00022605"/>
    </source>
</evidence>
<evidence type="ECO:0000256" key="2">
    <source>
        <dbReference type="ARBA" id="ARBA00004664"/>
    </source>
</evidence>
<comment type="similarity">
    <text evidence="9">Belongs to the TrpF family.</text>
</comment>
<evidence type="ECO:0000256" key="8">
    <source>
        <dbReference type="ARBA" id="ARBA00023235"/>
    </source>
</evidence>
<sequence>MFVKVCGLRTERDVDTAVEAGADAVGFVFAESPRRVDADTARRLARRVPEHVLTVGVFRNQPVSQVRALAEATGIRAIQLHGEEGPDHYAALAREGRTLIRGTAYREPVPRCGEFGEDILLLDSAVPGSGTTWRWDGGRPLPSGERWLLAGGLTPHNVQSAIEAARPWGVDVSSGVEKSRGVKDPELIVSFLKAVRAAG</sequence>
<comment type="catalytic activity">
    <reaction evidence="1 9">
        <text>N-(5-phospho-beta-D-ribosyl)anthranilate = 1-(2-carboxyphenylamino)-1-deoxy-D-ribulose 5-phosphate</text>
        <dbReference type="Rhea" id="RHEA:21540"/>
        <dbReference type="ChEBI" id="CHEBI:18277"/>
        <dbReference type="ChEBI" id="CHEBI:58613"/>
        <dbReference type="EC" id="5.3.1.24"/>
    </reaction>
</comment>
<dbReference type="GO" id="GO:0000162">
    <property type="term" value="P:L-tryptophan biosynthetic process"/>
    <property type="evidence" value="ECO:0007669"/>
    <property type="project" value="UniProtKB-UniRule"/>
</dbReference>
<feature type="domain" description="N-(5'phosphoribosyl) anthranilate isomerase (PRAI)" evidence="10">
    <location>
        <begin position="3"/>
        <end position="193"/>
    </location>
</feature>
<evidence type="ECO:0000256" key="4">
    <source>
        <dbReference type="ARBA" id="ARBA00022272"/>
    </source>
</evidence>
<keyword evidence="12" id="KW-1185">Reference proteome</keyword>
<dbReference type="InterPro" id="IPR011060">
    <property type="entry name" value="RibuloseP-bd_barrel"/>
</dbReference>
<evidence type="ECO:0000256" key="9">
    <source>
        <dbReference type="HAMAP-Rule" id="MF_00135"/>
    </source>
</evidence>
<evidence type="ECO:0000256" key="1">
    <source>
        <dbReference type="ARBA" id="ARBA00001164"/>
    </source>
</evidence>
<dbReference type="HOGENOM" id="CLU_076364_0_1_11"/>
<dbReference type="OrthoDB" id="3243379at2"/>
<dbReference type="AlphaFoldDB" id="D1A6K1"/>
<dbReference type="Gene3D" id="3.20.20.70">
    <property type="entry name" value="Aldolase class I"/>
    <property type="match status" value="1"/>
</dbReference>